<dbReference type="RefSeq" id="XP_024945638.1">
    <property type="nucleotide sequence ID" value="XM_025089870.1"/>
</dbReference>
<feature type="binding site" description="axial binding residue" evidence="7">
    <location>
        <position position="440"/>
    </location>
    <ligand>
        <name>heme</name>
        <dbReference type="ChEBI" id="CHEBI:30413"/>
    </ligand>
    <ligandPart>
        <name>Fe</name>
        <dbReference type="ChEBI" id="CHEBI:18248"/>
    </ligandPart>
</feature>
<feature type="chain" id="PRO_5044708840" evidence="8">
    <location>
        <begin position="20"/>
        <end position="494"/>
    </location>
</feature>
<keyword evidence="7" id="KW-0349">Heme</keyword>
<dbReference type="GO" id="GO:0005737">
    <property type="term" value="C:cytoplasm"/>
    <property type="evidence" value="ECO:0007669"/>
    <property type="project" value="TreeGrafter"/>
</dbReference>
<keyword evidence="4" id="KW-0560">Oxidoreductase</keyword>
<comment type="cofactor">
    <cofactor evidence="1 7">
        <name>heme</name>
        <dbReference type="ChEBI" id="CHEBI:30413"/>
    </cofactor>
</comment>
<evidence type="ECO:0000313" key="12">
    <source>
        <dbReference type="RefSeq" id="XP_015605510.1"/>
    </source>
</evidence>
<dbReference type="PRINTS" id="PR00385">
    <property type="entry name" value="P450"/>
</dbReference>
<dbReference type="AlphaFoldDB" id="A0AAJ7FS42"/>
<organism evidence="9 12">
    <name type="scientific">Cephus cinctus</name>
    <name type="common">Wheat stem sawfly</name>
    <dbReference type="NCBI Taxonomy" id="211228"/>
    <lineage>
        <taxon>Eukaryota</taxon>
        <taxon>Metazoa</taxon>
        <taxon>Ecdysozoa</taxon>
        <taxon>Arthropoda</taxon>
        <taxon>Hexapoda</taxon>
        <taxon>Insecta</taxon>
        <taxon>Pterygota</taxon>
        <taxon>Neoptera</taxon>
        <taxon>Endopterygota</taxon>
        <taxon>Hymenoptera</taxon>
        <taxon>Cephoidea</taxon>
        <taxon>Cephidae</taxon>
        <taxon>Cephus</taxon>
    </lineage>
</organism>
<dbReference type="SUPFAM" id="SSF48264">
    <property type="entry name" value="Cytochrome P450"/>
    <property type="match status" value="1"/>
</dbReference>
<keyword evidence="8" id="KW-0732">Signal</keyword>
<protein>
    <submittedName>
        <fullName evidence="10 11">Cytochrome P450 306a1 isoform X1</fullName>
    </submittedName>
</protein>
<dbReference type="GO" id="GO:0008395">
    <property type="term" value="F:steroid hydroxylase activity"/>
    <property type="evidence" value="ECO:0007669"/>
    <property type="project" value="TreeGrafter"/>
</dbReference>
<keyword evidence="3 7" id="KW-0479">Metal-binding</keyword>
<dbReference type="Gene3D" id="1.10.630.10">
    <property type="entry name" value="Cytochrome P450"/>
    <property type="match status" value="1"/>
</dbReference>
<evidence type="ECO:0000313" key="13">
    <source>
        <dbReference type="RefSeq" id="XP_024945638.1"/>
    </source>
</evidence>
<evidence type="ECO:0000313" key="10">
    <source>
        <dbReference type="RefSeq" id="XP_015605508.1"/>
    </source>
</evidence>
<evidence type="ECO:0000256" key="4">
    <source>
        <dbReference type="ARBA" id="ARBA00023002"/>
    </source>
</evidence>
<gene>
    <name evidence="10 11 12 13" type="primary">LOC107272656</name>
</gene>
<dbReference type="InterPro" id="IPR036396">
    <property type="entry name" value="Cyt_P450_sf"/>
</dbReference>
<keyword evidence="6" id="KW-0503">Monooxygenase</keyword>
<dbReference type="RefSeq" id="XP_015605510.1">
    <property type="nucleotide sequence ID" value="XM_015750024.2"/>
</dbReference>
<dbReference type="GO" id="GO:0006082">
    <property type="term" value="P:organic acid metabolic process"/>
    <property type="evidence" value="ECO:0007669"/>
    <property type="project" value="TreeGrafter"/>
</dbReference>
<evidence type="ECO:0000313" key="9">
    <source>
        <dbReference type="Proteomes" id="UP000694920"/>
    </source>
</evidence>
<dbReference type="CTD" id="32857"/>
<dbReference type="InterPro" id="IPR002401">
    <property type="entry name" value="Cyt_P450_E_grp-I"/>
</dbReference>
<dbReference type="GeneID" id="107272656"/>
<dbReference type="PANTHER" id="PTHR24300:SF403">
    <property type="entry name" value="CYTOCHROME P450 306A1"/>
    <property type="match status" value="1"/>
</dbReference>
<dbReference type="FunFam" id="1.10.630.10:FF:000036">
    <property type="entry name" value="CYtochrome P450 family"/>
    <property type="match status" value="1"/>
</dbReference>
<dbReference type="GO" id="GO:0006805">
    <property type="term" value="P:xenobiotic metabolic process"/>
    <property type="evidence" value="ECO:0007669"/>
    <property type="project" value="TreeGrafter"/>
</dbReference>
<dbReference type="Proteomes" id="UP000694920">
    <property type="component" value="Unplaced"/>
</dbReference>
<accession>A0AAJ7FS42</accession>
<dbReference type="RefSeq" id="XP_015605509.1">
    <property type="nucleotide sequence ID" value="XM_015750023.2"/>
</dbReference>
<evidence type="ECO:0000256" key="7">
    <source>
        <dbReference type="PIRSR" id="PIRSR602401-1"/>
    </source>
</evidence>
<dbReference type="GO" id="GO:0005506">
    <property type="term" value="F:iron ion binding"/>
    <property type="evidence" value="ECO:0007669"/>
    <property type="project" value="InterPro"/>
</dbReference>
<dbReference type="InterPro" id="IPR001128">
    <property type="entry name" value="Cyt_P450"/>
</dbReference>
<keyword evidence="9" id="KW-1185">Reference proteome</keyword>
<dbReference type="Pfam" id="PF00067">
    <property type="entry name" value="p450"/>
    <property type="match status" value="1"/>
</dbReference>
<evidence type="ECO:0000256" key="8">
    <source>
        <dbReference type="SAM" id="SignalP"/>
    </source>
</evidence>
<dbReference type="GO" id="GO:0020037">
    <property type="term" value="F:heme binding"/>
    <property type="evidence" value="ECO:0007669"/>
    <property type="project" value="InterPro"/>
</dbReference>
<dbReference type="GO" id="GO:0016712">
    <property type="term" value="F:oxidoreductase activity, acting on paired donors, with incorporation or reduction of molecular oxygen, reduced flavin or flavoprotein as one donor, and incorporation of one atom of oxygen"/>
    <property type="evidence" value="ECO:0007669"/>
    <property type="project" value="TreeGrafter"/>
</dbReference>
<dbReference type="InterPro" id="IPR050182">
    <property type="entry name" value="Cytochrome_P450_fam2"/>
</dbReference>
<evidence type="ECO:0000256" key="2">
    <source>
        <dbReference type="ARBA" id="ARBA00010617"/>
    </source>
</evidence>
<sequence length="494" mass="56060">MLLLLFILVALLLLPLAILRSTGHRQKRPPGPWGLPVIGYLPWIDSKAPHETLTNLTRRYGPVCALKMGSVYTVLLSDPRLVRQVLAKDSFSGRAPLYLTHGIMGGYGLICAEGKLWREQRRFAVSCLKNLGMLKFGGKRDRLEARIIGAVDESVSKLSVHSGRQGVDPFETLHHCLGNLMNRIVFGKDYREDDVVWKWLRHLQEEGVKHIGVAGPLNFLPILRLLPRFSKVFDYLIDGKRKTHQVYKQIIAEHRNQVDNGEETMDSVLAAFDDEMRRRMNSDDPGHFTEPQFLHFLADLFGASTDTTLATIRWFLLFMVAYPEEQLRIQQELDAVLRGKNVSLDDRSALPYLEAAIAETQRIRSVVPVGIPHGTTEDTLIAGYEVPKGSMVVPLQWAIHMNPKYWQDPTKFKPERFIAQDGSLAKPEAFLPFQTGKRMCLGEDLAKMMLFLFTGRILQRLNLTSPEDQQLDLTGECGITMTPKPYRLIFTSRS</sequence>
<dbReference type="PRINTS" id="PR00463">
    <property type="entry name" value="EP450I"/>
</dbReference>
<reference evidence="10 11" key="1">
    <citation type="submission" date="2025-04" db="UniProtKB">
        <authorList>
            <consortium name="RefSeq"/>
        </authorList>
    </citation>
    <scope>IDENTIFICATION</scope>
</reference>
<dbReference type="PANTHER" id="PTHR24300">
    <property type="entry name" value="CYTOCHROME P450 508A4-RELATED"/>
    <property type="match status" value="1"/>
</dbReference>
<proteinExistence type="inferred from homology"/>
<feature type="signal peptide" evidence="8">
    <location>
        <begin position="1"/>
        <end position="19"/>
    </location>
</feature>
<evidence type="ECO:0000256" key="5">
    <source>
        <dbReference type="ARBA" id="ARBA00023004"/>
    </source>
</evidence>
<dbReference type="RefSeq" id="XP_015605508.1">
    <property type="nucleotide sequence ID" value="XM_015750022.2"/>
</dbReference>
<evidence type="ECO:0000256" key="3">
    <source>
        <dbReference type="ARBA" id="ARBA00022723"/>
    </source>
</evidence>
<dbReference type="KEGG" id="ccin:107272656"/>
<evidence type="ECO:0000256" key="6">
    <source>
        <dbReference type="ARBA" id="ARBA00023033"/>
    </source>
</evidence>
<evidence type="ECO:0000313" key="11">
    <source>
        <dbReference type="RefSeq" id="XP_015605509.1"/>
    </source>
</evidence>
<keyword evidence="5 7" id="KW-0408">Iron</keyword>
<comment type="similarity">
    <text evidence="2">Belongs to the cytochrome P450 family.</text>
</comment>
<name>A0AAJ7FS42_CEPCN</name>
<evidence type="ECO:0000256" key="1">
    <source>
        <dbReference type="ARBA" id="ARBA00001971"/>
    </source>
</evidence>